<dbReference type="RefSeq" id="WP_049585572.1">
    <property type="nucleotide sequence ID" value="NZ_CAWQXX010000025.1"/>
</dbReference>
<dbReference type="Proteomes" id="UP000183223">
    <property type="component" value="Unassembled WGS sequence"/>
</dbReference>
<dbReference type="EMBL" id="FMWJ01000006">
    <property type="protein sequence ID" value="SCZ61152.1"/>
    <property type="molecule type" value="Genomic_DNA"/>
</dbReference>
<sequence>MAKIHMVAVNEETFTAIKNKHNDILCVANILTGDAFPHADSGDFIIVCLSKESEEYSLVLSRRYTIRVDEVIHCYTQGYETRVYQYSLLTPSYFFNEGGI</sequence>
<evidence type="ECO:0000313" key="1">
    <source>
        <dbReference type="EMBL" id="SCZ61152.1"/>
    </source>
</evidence>
<accession>A0A1G5QHH8</accession>
<dbReference type="OrthoDB" id="6448170at2"/>
<gene>
    <name evidence="1" type="ORF">SAMN02982990_01667</name>
</gene>
<keyword evidence="2" id="KW-1185">Reference proteome</keyword>
<dbReference type="AlphaFoldDB" id="A0A1G5QHH8"/>
<reference evidence="2" key="1">
    <citation type="submission" date="2016-10" db="EMBL/GenBank/DDBJ databases">
        <authorList>
            <person name="Varghese N."/>
            <person name="Submissions S."/>
        </authorList>
    </citation>
    <scope>NUCLEOTIDE SEQUENCE [LARGE SCALE GENOMIC DNA]</scope>
    <source>
        <strain evidence="2">ATCC 29999</strain>
    </source>
</reference>
<protein>
    <submittedName>
        <fullName evidence="1">Uncharacterized protein</fullName>
    </submittedName>
</protein>
<dbReference type="GeneID" id="45658486"/>
<name>A0A1G5QHH8_PHOLU</name>
<organism evidence="1 2">
    <name type="scientific">Photorhabdus luminescens</name>
    <name type="common">Xenorhabdus luminescens</name>
    <dbReference type="NCBI Taxonomy" id="29488"/>
    <lineage>
        <taxon>Bacteria</taxon>
        <taxon>Pseudomonadati</taxon>
        <taxon>Pseudomonadota</taxon>
        <taxon>Gammaproteobacteria</taxon>
        <taxon>Enterobacterales</taxon>
        <taxon>Morganellaceae</taxon>
        <taxon>Photorhabdus</taxon>
    </lineage>
</organism>
<proteinExistence type="predicted"/>
<evidence type="ECO:0000313" key="2">
    <source>
        <dbReference type="Proteomes" id="UP000183223"/>
    </source>
</evidence>